<evidence type="ECO:0000313" key="2">
    <source>
        <dbReference type="Proteomes" id="UP001143910"/>
    </source>
</evidence>
<protein>
    <submittedName>
        <fullName evidence="1">Uncharacterized protein</fullName>
    </submittedName>
</protein>
<dbReference type="EMBL" id="JANJQO010000341">
    <property type="protein sequence ID" value="KAJ2978812.1"/>
    <property type="molecule type" value="Genomic_DNA"/>
</dbReference>
<comment type="caution">
    <text evidence="1">The sequence shown here is derived from an EMBL/GenBank/DDBJ whole genome shotgun (WGS) entry which is preliminary data.</text>
</comment>
<proteinExistence type="predicted"/>
<name>A0ACC1NIS2_9HYPO</name>
<sequence length="310" mass="34879">MVEDYSSRAITKGSDRLPALSGLAHATIESSKDVYMAGIWKSSLMEGLSWCGRQGAGSLGKHDEYIAPSFSWASVVGPVLFPLYQWYDRAQWVSNMADFEPLATCIGHEFQLRDQDPNGRLEGGCLHLRAALWPISAIEPRQAEDPEITPDYYFGNAPERSVLTNKTICARYMQRYKKTTQIWIEGGFDVSPNESEDFSSRNLFIIFLVRLPFILENGFLEYRFGIIVEQVGLGATYRRVGFVDGFILSKAHSTVMRKLMKFAESEGAELFGVQGFRRPLSEGDLQNTERLNDLASDPFTTVELTDITLI</sequence>
<reference evidence="1" key="1">
    <citation type="submission" date="2022-08" db="EMBL/GenBank/DDBJ databases">
        <title>Genome Sequence of Lecanicillium fungicola.</title>
        <authorList>
            <person name="Buettner E."/>
        </authorList>
    </citation>
    <scope>NUCLEOTIDE SEQUENCE</scope>
    <source>
        <strain evidence="1">Babe33</strain>
    </source>
</reference>
<keyword evidence="2" id="KW-1185">Reference proteome</keyword>
<dbReference type="Proteomes" id="UP001143910">
    <property type="component" value="Unassembled WGS sequence"/>
</dbReference>
<organism evidence="1 2">
    <name type="scientific">Zarea fungicola</name>
    <dbReference type="NCBI Taxonomy" id="93591"/>
    <lineage>
        <taxon>Eukaryota</taxon>
        <taxon>Fungi</taxon>
        <taxon>Dikarya</taxon>
        <taxon>Ascomycota</taxon>
        <taxon>Pezizomycotina</taxon>
        <taxon>Sordariomycetes</taxon>
        <taxon>Hypocreomycetidae</taxon>
        <taxon>Hypocreales</taxon>
        <taxon>Cordycipitaceae</taxon>
        <taxon>Zarea</taxon>
    </lineage>
</organism>
<accession>A0ACC1NIS2</accession>
<gene>
    <name evidence="1" type="ORF">NQ176_g3612</name>
</gene>
<evidence type="ECO:0000313" key="1">
    <source>
        <dbReference type="EMBL" id="KAJ2978812.1"/>
    </source>
</evidence>